<feature type="signal peptide" evidence="8">
    <location>
        <begin position="1"/>
        <end position="23"/>
    </location>
</feature>
<feature type="active site" evidence="6">
    <location>
        <position position="321"/>
    </location>
</feature>
<proteinExistence type="inferred from homology"/>
<evidence type="ECO:0000256" key="5">
    <source>
        <dbReference type="ARBA" id="ARBA00023180"/>
    </source>
</evidence>
<name>A0A4D6MB57_VIGUN</name>
<feature type="transmembrane region" description="Helical" evidence="7">
    <location>
        <begin position="501"/>
        <end position="518"/>
    </location>
</feature>
<dbReference type="FunFam" id="2.40.70.10:FF:000018">
    <property type="entry name" value="Aspartic proteinase-like protein 2"/>
    <property type="match status" value="1"/>
</dbReference>
<dbReference type="PROSITE" id="PS51767">
    <property type="entry name" value="PEPTIDASE_A1"/>
    <property type="match status" value="1"/>
</dbReference>
<dbReference type="AlphaFoldDB" id="A0A4D6MB57"/>
<keyword evidence="4" id="KW-0378">Hydrolase</keyword>
<evidence type="ECO:0000259" key="9">
    <source>
        <dbReference type="PROSITE" id="PS51767"/>
    </source>
</evidence>
<dbReference type="InterPro" id="IPR021109">
    <property type="entry name" value="Peptidase_aspartic_dom_sf"/>
</dbReference>
<organism evidence="10 11">
    <name type="scientific">Vigna unguiculata</name>
    <name type="common">Cowpea</name>
    <dbReference type="NCBI Taxonomy" id="3917"/>
    <lineage>
        <taxon>Eukaryota</taxon>
        <taxon>Viridiplantae</taxon>
        <taxon>Streptophyta</taxon>
        <taxon>Embryophyta</taxon>
        <taxon>Tracheophyta</taxon>
        <taxon>Spermatophyta</taxon>
        <taxon>Magnoliopsida</taxon>
        <taxon>eudicotyledons</taxon>
        <taxon>Gunneridae</taxon>
        <taxon>Pentapetalae</taxon>
        <taxon>rosids</taxon>
        <taxon>fabids</taxon>
        <taxon>Fabales</taxon>
        <taxon>Fabaceae</taxon>
        <taxon>Papilionoideae</taxon>
        <taxon>50 kb inversion clade</taxon>
        <taxon>NPAAA clade</taxon>
        <taxon>indigoferoid/millettioid clade</taxon>
        <taxon>Phaseoleae</taxon>
        <taxon>Vigna</taxon>
    </lineage>
</organism>
<dbReference type="Pfam" id="PF14541">
    <property type="entry name" value="TAXi_C"/>
    <property type="match status" value="1"/>
</dbReference>
<dbReference type="Proteomes" id="UP000501690">
    <property type="component" value="Linkage Group LG6"/>
</dbReference>
<feature type="chain" id="PRO_5020032819" evidence="8">
    <location>
        <begin position="24"/>
        <end position="543"/>
    </location>
</feature>
<keyword evidence="3" id="KW-0064">Aspartyl protease</keyword>
<dbReference type="Pfam" id="PF14543">
    <property type="entry name" value="TAXi_N"/>
    <property type="match status" value="1"/>
</dbReference>
<feature type="domain" description="Peptidase A1" evidence="9">
    <location>
        <begin position="85"/>
        <end position="439"/>
    </location>
</feature>
<evidence type="ECO:0000256" key="2">
    <source>
        <dbReference type="ARBA" id="ARBA00022670"/>
    </source>
</evidence>
<evidence type="ECO:0000256" key="6">
    <source>
        <dbReference type="PIRSR" id="PIRSR601461-1"/>
    </source>
</evidence>
<comment type="similarity">
    <text evidence="1">Belongs to the peptidase A1 family.</text>
</comment>
<dbReference type="InterPro" id="IPR032861">
    <property type="entry name" value="TAXi_N"/>
</dbReference>
<keyword evidence="5" id="KW-0325">Glycoprotein</keyword>
<evidence type="ECO:0000256" key="7">
    <source>
        <dbReference type="SAM" id="Phobius"/>
    </source>
</evidence>
<evidence type="ECO:0000256" key="3">
    <source>
        <dbReference type="ARBA" id="ARBA00022750"/>
    </source>
</evidence>
<feature type="active site" evidence="6">
    <location>
        <position position="103"/>
    </location>
</feature>
<gene>
    <name evidence="10" type="ORF">DEO72_LG6g2705</name>
</gene>
<dbReference type="CDD" id="cd05476">
    <property type="entry name" value="pepsin_A_like_plant"/>
    <property type="match status" value="1"/>
</dbReference>
<dbReference type="EMBL" id="CP039350">
    <property type="protein sequence ID" value="QCD97990.1"/>
    <property type="molecule type" value="Genomic_DNA"/>
</dbReference>
<evidence type="ECO:0000256" key="1">
    <source>
        <dbReference type="ARBA" id="ARBA00007447"/>
    </source>
</evidence>
<dbReference type="InterPro" id="IPR032799">
    <property type="entry name" value="TAXi_C"/>
</dbReference>
<evidence type="ECO:0000313" key="10">
    <source>
        <dbReference type="EMBL" id="QCD97990.1"/>
    </source>
</evidence>
<keyword evidence="2 10" id="KW-0645">Protease</keyword>
<keyword evidence="7" id="KW-0812">Transmembrane</keyword>
<dbReference type="PRINTS" id="PR00792">
    <property type="entry name" value="PEPSIN"/>
</dbReference>
<keyword evidence="11" id="KW-1185">Reference proteome</keyword>
<dbReference type="InterPro" id="IPR001461">
    <property type="entry name" value="Aspartic_peptidase_A1"/>
</dbReference>
<dbReference type="Gene3D" id="2.40.70.10">
    <property type="entry name" value="Acid Proteases"/>
    <property type="match status" value="2"/>
</dbReference>
<keyword evidence="8" id="KW-0732">Signal</keyword>
<evidence type="ECO:0000256" key="8">
    <source>
        <dbReference type="SAM" id="SignalP"/>
    </source>
</evidence>
<dbReference type="InterPro" id="IPR033121">
    <property type="entry name" value="PEPTIDASE_A1"/>
</dbReference>
<protein>
    <submittedName>
        <fullName evidence="10">Aspartyl protease family protein</fullName>
    </submittedName>
</protein>
<dbReference type="InterPro" id="IPR034161">
    <property type="entry name" value="Pepsin-like_plant"/>
</dbReference>
<keyword evidence="7" id="KW-1133">Transmembrane helix</keyword>
<accession>A0A4D6MB57</accession>
<evidence type="ECO:0000313" key="11">
    <source>
        <dbReference type="Proteomes" id="UP000501690"/>
    </source>
</evidence>
<reference evidence="10 11" key="1">
    <citation type="submission" date="2019-04" db="EMBL/GenBank/DDBJ databases">
        <title>An improved genome assembly and genetic linkage map for asparagus bean, Vigna unguiculata ssp. sesquipedialis.</title>
        <authorList>
            <person name="Xia Q."/>
            <person name="Zhang R."/>
            <person name="Dong Y."/>
        </authorList>
    </citation>
    <scope>NUCLEOTIDE SEQUENCE [LARGE SCALE GENOMIC DNA]</scope>
    <source>
        <tissue evidence="10">Leaf</tissue>
    </source>
</reference>
<dbReference type="PANTHER" id="PTHR13683">
    <property type="entry name" value="ASPARTYL PROTEASES"/>
    <property type="match status" value="1"/>
</dbReference>
<dbReference type="PANTHER" id="PTHR13683:SF875">
    <property type="entry name" value="EUKARYOTIC ASPARTYL PROTEASE FAMILY PROTEIN"/>
    <property type="match status" value="1"/>
</dbReference>
<dbReference type="SUPFAM" id="SSF50630">
    <property type="entry name" value="Acid proteases"/>
    <property type="match status" value="1"/>
</dbReference>
<dbReference type="GO" id="GO:0004190">
    <property type="term" value="F:aspartic-type endopeptidase activity"/>
    <property type="evidence" value="ECO:0007669"/>
    <property type="project" value="UniProtKB-KW"/>
</dbReference>
<dbReference type="FunFam" id="2.40.70.10:FF:000020">
    <property type="entry name" value="Aspartic proteinase-like protein 2"/>
    <property type="match status" value="1"/>
</dbReference>
<dbReference type="GO" id="GO:0006508">
    <property type="term" value="P:proteolysis"/>
    <property type="evidence" value="ECO:0007669"/>
    <property type="project" value="UniProtKB-KW"/>
</dbReference>
<keyword evidence="7" id="KW-0472">Membrane</keyword>
<sequence length="543" mass="58614">MRASVSLWLVLATVALSAALVHGGLTGTFLPLERAIPLNQRVELEALRARDRARHSRILQGVFGGVVDFTVQGTSDPYSVGYGLYFTKVKLGSPAKEFYVQIDTGSDILWLNCMTCSNCPQSSGLGIQLDFFDTTGSSTAAFVSCADPICSYAARTATSECSSQANHCSYTFQYGDGSGTTGYYVSDTMYFDTVLGQSLISNSSSTIVFGCSTYQSGDLTKTDKAVDGIFGFGPGALSVISQLSSQGLTPKAFSHCLKGQDNGGGVLVLGEILEPNIVYSPLVPSQPHYNLNLLSIAVNGQLLPIDSDVFATTNNRGTIVDTGTTLAYLVQEAYNPFVDAITAAVSQFYKPIISKGNQCYLVSNSVGNIFPQVSLNFMGGASMVLDPEHYLMHYGFLDGAAMWCIGFQKVDQGFTILGDIVLKDKIFVYDLANQRIGWANYDCSLAVNVSMATSKSKDAYINNSGHMSVGCSHIRTFSNLLASGIAAFLVHTHALALKREVVAVFCAVFNFVGILSLLKMRISLQRVSHLRNWHLCKLVYHLE</sequence>
<evidence type="ECO:0000256" key="4">
    <source>
        <dbReference type="ARBA" id="ARBA00022801"/>
    </source>
</evidence>